<dbReference type="InterPro" id="IPR039448">
    <property type="entry name" value="Beta_helix"/>
</dbReference>
<feature type="non-terminal residue" evidence="2">
    <location>
        <position position="508"/>
    </location>
</feature>
<name>X0SPI2_9ZZZZ</name>
<dbReference type="InterPro" id="IPR011050">
    <property type="entry name" value="Pectin_lyase_fold/virulence"/>
</dbReference>
<evidence type="ECO:0000259" key="1">
    <source>
        <dbReference type="Pfam" id="PF13229"/>
    </source>
</evidence>
<dbReference type="EMBL" id="BARS01002220">
    <property type="protein sequence ID" value="GAF82988.1"/>
    <property type="molecule type" value="Genomic_DNA"/>
</dbReference>
<reference evidence="2" key="1">
    <citation type="journal article" date="2014" name="Front. Microbiol.">
        <title>High frequency of phylogenetically diverse reductive dehalogenase-homologous genes in deep subseafloor sedimentary metagenomes.</title>
        <authorList>
            <person name="Kawai M."/>
            <person name="Futagami T."/>
            <person name="Toyoda A."/>
            <person name="Takaki Y."/>
            <person name="Nishi S."/>
            <person name="Hori S."/>
            <person name="Arai W."/>
            <person name="Tsubouchi T."/>
            <person name="Morono Y."/>
            <person name="Uchiyama I."/>
            <person name="Ito T."/>
            <person name="Fujiyama A."/>
            <person name="Inagaki F."/>
            <person name="Takami H."/>
        </authorList>
    </citation>
    <scope>NUCLEOTIDE SEQUENCE</scope>
    <source>
        <strain evidence="2">Expedition CK06-06</strain>
    </source>
</reference>
<sequence length="508" mass="54625">MTDITLSGVGWATKLVPADGVNTIVIGDRADSYPSERIIIRDLYIDGSNQTAHTAGGTDPETQELDLGIEIAGGSTNDIQILNCFFYSTGNDAVYGYETGWVTVSECKFNDIRGYWAAVHPHLGEHKFIVENNTFYYCDAAAIRHAHIITGNDIFRCGAGEDYTIFSGDTTTIISNNYIRNTGGFGGDDGTIRVWNKGCIVEGNTIYWCEGAAIYVANYSQTGGSIVKDNLIYYASDHYAGAPKIYAIYTEEPDTVIEGNHIEVVQKGHGIYLNEAHRSIVSDNLIRDVGKATDNTYDGIFLNGADYCLVSGNQIASDEANKPRHGIHVTDGHYNLIQGNHIEDTATDGLHIDGDSDHNKIIQNVFQSIAGDGIELNAGTVNDTIVKGNRFHTVTGAYVVDAGTDTVYDVKPYQFTEATGGAAAIQVTSPTGVYVSDAGGTAIAWGQLPASLQQVMRLKVWAVAKDAPAAAGGFMHCEFTFNAGASNAAYNEAAKSWNIANKNGEEAD</sequence>
<dbReference type="Pfam" id="PF13229">
    <property type="entry name" value="Beta_helix"/>
    <property type="match status" value="1"/>
</dbReference>
<dbReference type="Gene3D" id="2.160.20.10">
    <property type="entry name" value="Single-stranded right-handed beta-helix, Pectin lyase-like"/>
    <property type="match status" value="2"/>
</dbReference>
<dbReference type="NCBIfam" id="TIGR03804">
    <property type="entry name" value="para_beta_helix"/>
    <property type="match status" value="1"/>
</dbReference>
<feature type="domain" description="Right handed beta helix" evidence="1">
    <location>
        <begin position="248"/>
        <end position="404"/>
    </location>
</feature>
<dbReference type="AlphaFoldDB" id="X0SPI2"/>
<proteinExistence type="predicted"/>
<evidence type="ECO:0000313" key="2">
    <source>
        <dbReference type="EMBL" id="GAF82988.1"/>
    </source>
</evidence>
<accession>X0SPI2</accession>
<protein>
    <recommendedName>
        <fullName evidence="1">Right handed beta helix domain-containing protein</fullName>
    </recommendedName>
</protein>
<dbReference type="InterPro" id="IPR022441">
    <property type="entry name" value="Para_beta_helix_rpt-2"/>
</dbReference>
<comment type="caution">
    <text evidence="2">The sequence shown here is derived from an EMBL/GenBank/DDBJ whole genome shotgun (WGS) entry which is preliminary data.</text>
</comment>
<dbReference type="SUPFAM" id="SSF51126">
    <property type="entry name" value="Pectin lyase-like"/>
    <property type="match status" value="2"/>
</dbReference>
<gene>
    <name evidence="2" type="ORF">S01H1_04183</name>
</gene>
<dbReference type="InterPro" id="IPR006626">
    <property type="entry name" value="PbH1"/>
</dbReference>
<dbReference type="InterPro" id="IPR012334">
    <property type="entry name" value="Pectin_lyas_fold"/>
</dbReference>
<dbReference type="SMART" id="SM00710">
    <property type="entry name" value="PbH1"/>
    <property type="match status" value="8"/>
</dbReference>
<organism evidence="2">
    <name type="scientific">marine sediment metagenome</name>
    <dbReference type="NCBI Taxonomy" id="412755"/>
    <lineage>
        <taxon>unclassified sequences</taxon>
        <taxon>metagenomes</taxon>
        <taxon>ecological metagenomes</taxon>
    </lineage>
</organism>